<dbReference type="Proteomes" id="UP000077115">
    <property type="component" value="Unassembled WGS sequence"/>
</dbReference>
<feature type="region of interest" description="Disordered" evidence="1">
    <location>
        <begin position="903"/>
        <end position="974"/>
    </location>
</feature>
<proteinExistence type="predicted"/>
<feature type="compositionally biased region" description="Polar residues" evidence="1">
    <location>
        <begin position="1113"/>
        <end position="1125"/>
    </location>
</feature>
<evidence type="ECO:0000313" key="4">
    <source>
        <dbReference type="Proteomes" id="UP000077115"/>
    </source>
</evidence>
<dbReference type="PANTHER" id="PTHR15678">
    <property type="entry name" value="ANTIGEN MLAA-22-RELATED"/>
    <property type="match status" value="1"/>
</dbReference>
<feature type="compositionally biased region" description="Low complexity" evidence="1">
    <location>
        <begin position="936"/>
        <end position="963"/>
    </location>
</feature>
<dbReference type="InterPro" id="IPR019449">
    <property type="entry name" value="FMP27_WPPW_RBG"/>
</dbReference>
<feature type="region of interest" description="Disordered" evidence="1">
    <location>
        <begin position="1066"/>
        <end position="1095"/>
    </location>
</feature>
<organism evidence="3 4">
    <name type="scientific">Batrachochytrium dendrobatidis (strain JEL423)</name>
    <dbReference type="NCBI Taxonomy" id="403673"/>
    <lineage>
        <taxon>Eukaryota</taxon>
        <taxon>Fungi</taxon>
        <taxon>Fungi incertae sedis</taxon>
        <taxon>Chytridiomycota</taxon>
        <taxon>Chytridiomycota incertae sedis</taxon>
        <taxon>Chytridiomycetes</taxon>
        <taxon>Rhizophydiales</taxon>
        <taxon>Rhizophydiales incertae sedis</taxon>
        <taxon>Batrachochytrium</taxon>
    </lineage>
</organism>
<dbReference type="EMBL" id="DS022308">
    <property type="protein sequence ID" value="OAJ42578.1"/>
    <property type="molecule type" value="Genomic_DNA"/>
</dbReference>
<accession>A0A177WR28</accession>
<dbReference type="VEuPathDB" id="FungiDB:BDEG_26021"/>
<dbReference type="AlphaFoldDB" id="A0A177WR28"/>
<feature type="compositionally biased region" description="Polar residues" evidence="1">
    <location>
        <begin position="914"/>
        <end position="925"/>
    </location>
</feature>
<feature type="domain" description="FMP27 WPPW motif-containing RBG unit" evidence="2">
    <location>
        <begin position="69"/>
        <end position="579"/>
    </location>
</feature>
<gene>
    <name evidence="3" type="ORF">BDEG_26021</name>
</gene>
<reference evidence="3 4" key="2">
    <citation type="submission" date="2016-05" db="EMBL/GenBank/DDBJ databases">
        <title>Lineage-specific infection strategies underlie the spectrum of fungal disease in amphibians.</title>
        <authorList>
            <person name="Cuomo C.A."/>
            <person name="Farrer R.A."/>
            <person name="James T."/>
            <person name="Longcore J."/>
            <person name="Birren B."/>
        </authorList>
    </citation>
    <scope>NUCLEOTIDE SEQUENCE [LARGE SCALE GENOMIC DNA]</scope>
    <source>
        <strain evidence="3 4">JEL423</strain>
    </source>
</reference>
<feature type="region of interest" description="Disordered" evidence="1">
    <location>
        <begin position="1110"/>
        <end position="1139"/>
    </location>
</feature>
<feature type="compositionally biased region" description="Polar residues" evidence="1">
    <location>
        <begin position="1071"/>
        <end position="1091"/>
    </location>
</feature>
<dbReference type="Pfam" id="PF10344">
    <property type="entry name" value="Hobbit"/>
    <property type="match status" value="1"/>
</dbReference>
<feature type="compositionally biased region" description="Basic residues" evidence="1">
    <location>
        <begin position="1127"/>
        <end position="1136"/>
    </location>
</feature>
<dbReference type="PANTHER" id="PTHR15678:SF6">
    <property type="entry name" value="BRIDGE-LIKE LIPID TRANSFER PROTEIN FAMILY MEMBER 2"/>
    <property type="match status" value="1"/>
</dbReference>
<evidence type="ECO:0000256" key="1">
    <source>
        <dbReference type="SAM" id="MobiDB-lite"/>
    </source>
</evidence>
<name>A0A177WR28_BATDL</name>
<dbReference type="OrthoDB" id="1562405at2759"/>
<dbReference type="eggNOG" id="KOG1910">
    <property type="taxonomic scope" value="Eukaryota"/>
</dbReference>
<sequence length="1169" mass="132753">MTMVYQSILTSIPLRTRVMFFTKPVHQGVPTSPKPKLGRALSTVRLVTTLKPLVITLIAEQDDLTGGVGLRGRTTHMESDVLFRQHKLTHIDDGNISISRRPAYRWDLEESQMSFEDIEGCTLTYTVPSEPGHCSATPVDADEDAASIMDNEIWTFAEDAYYTLDASVMQFTPFLWSPRLLYFRRGTSSDHHHLHEKDFFDKQLALLTARMHEIEATIWILKEEQKGIESRMAVFFDTSIEKESAGLVDRLTMLYEKRALIQNAIKDLIESLEMSDNSTFIEESAAKQDMQVFKHHYVFHNICFLWKVPVRNAIIKLIDLQTKNFAIKYCLSNAAAKVVSELIRLIGEQRSMLKASTPASTLPGSKSKKSDDTNTANKQSTFTNYSSESMAQLLDQLLHDLALGIRTNIPNETEAEFDHIYVPPSPEKTELNSKFRKISRYTPSFDINSPDYLAPGQMVESDSVITLINPQVAYEVVNVADPLTVQSVIVASTGMELLLVTILDEVAAAARQGYEDKDRNDAIVKYRTIVNVHEAQFFIRQETDHDTMSYTAYPSRNGQDDMDSQYNASRQCWVPLECFLDTSSVDPRFVRIVEHASANFHRDKMNPLYFTRSSAFATQQTDTHFLSLPQFCIAMNSAQYMLVHQVITSLLVYNDPATGKLAERLRKVMLALEQLPDLREMQDMVLSLQERVRQTDSVVKSNTTTDSQRQQELRRSLIQGRNELHVLMEALKGTQQIEKQRNSEGLSYQLCVKMDKFVWLMLLENNDPFLRCTFTNPAIMWVHREDQVSINTLEIETLYVENLHVMTSEFKDAISPYIPDRHGVDFKRNKMLRLYLRELAPVAGIQVVDHFEIDMFPLSIQVTYELGKQFMRYIFPNKKNIPASSTATTSGDAHSSSPYARTIASVDENDRPRSQTPDTLDTVSVSRRGKQTNEWSSTHTTNSSSATTATAVVAKSSSASTHTRGSGKRRPSRALTELKQMQARASENRSFIYIKLPGVLHCLSYRGLKEKNLEDLHMFEFYLPTLEYRNKTWTWYEFVNAVKRDTMRAALANTGALVREKLFQKRKPGTVHSTTHSSIESQTGTTSSTEPSEFGSVSYPVDGGLHLGRSESVKSSYSGEDSVSTHGHGHAGRRMRDRIGNGKGIIKSLMRRMDRKDESMEIMTVYQII</sequence>
<evidence type="ECO:0000313" key="3">
    <source>
        <dbReference type="EMBL" id="OAJ42578.1"/>
    </source>
</evidence>
<dbReference type="SMART" id="SM01216">
    <property type="entry name" value="Fmp27_WPPW"/>
    <property type="match status" value="1"/>
</dbReference>
<feature type="region of interest" description="Disordered" evidence="1">
    <location>
        <begin position="356"/>
        <end position="380"/>
    </location>
</feature>
<protein>
    <recommendedName>
        <fullName evidence="2">FMP27 WPPW motif-containing RBG unit domain-containing protein</fullName>
    </recommendedName>
</protein>
<reference evidence="3 4" key="1">
    <citation type="submission" date="2006-10" db="EMBL/GenBank/DDBJ databases">
        <title>The Genome Sequence of Batrachochytrium dendrobatidis JEL423.</title>
        <authorList>
            <consortium name="The Broad Institute Genome Sequencing Platform"/>
            <person name="Birren B."/>
            <person name="Lander E."/>
            <person name="Galagan J."/>
            <person name="Cuomo C."/>
            <person name="Devon K."/>
            <person name="Jaffe D."/>
            <person name="Butler J."/>
            <person name="Alvarez P."/>
            <person name="Gnerre S."/>
            <person name="Grabherr M."/>
            <person name="Kleber M."/>
            <person name="Mauceli E."/>
            <person name="Brockman W."/>
            <person name="Young S."/>
            <person name="LaButti K."/>
            <person name="Sykes S."/>
            <person name="DeCaprio D."/>
            <person name="Crawford M."/>
            <person name="Koehrsen M."/>
            <person name="Engels R."/>
            <person name="Montgomery P."/>
            <person name="Pearson M."/>
            <person name="Howarth C."/>
            <person name="Larson L."/>
            <person name="White J."/>
            <person name="O'Leary S."/>
            <person name="Kodira C."/>
            <person name="Zeng Q."/>
            <person name="Yandava C."/>
            <person name="Alvarado L."/>
            <person name="Longcore J."/>
            <person name="James T."/>
        </authorList>
    </citation>
    <scope>NUCLEOTIDE SEQUENCE [LARGE SCALE GENOMIC DNA]</scope>
    <source>
        <strain evidence="3 4">JEL423</strain>
    </source>
</reference>
<dbReference type="InterPro" id="IPR045167">
    <property type="entry name" value="Hobbit"/>
</dbReference>
<dbReference type="STRING" id="403673.A0A177WR28"/>
<evidence type="ECO:0000259" key="2">
    <source>
        <dbReference type="SMART" id="SM01216"/>
    </source>
</evidence>